<feature type="compositionally biased region" description="Pro residues" evidence="5">
    <location>
        <begin position="112"/>
        <end position="121"/>
    </location>
</feature>
<dbReference type="InterPro" id="IPR001965">
    <property type="entry name" value="Znf_PHD"/>
</dbReference>
<dbReference type="PROSITE" id="PS01359">
    <property type="entry name" value="ZF_PHD_1"/>
    <property type="match status" value="1"/>
</dbReference>
<keyword evidence="2 4" id="KW-0863">Zinc-finger</keyword>
<dbReference type="InterPro" id="IPR012337">
    <property type="entry name" value="RNaseH-like_sf"/>
</dbReference>
<dbReference type="Gene3D" id="3.30.70.270">
    <property type="match status" value="1"/>
</dbReference>
<evidence type="ECO:0000256" key="4">
    <source>
        <dbReference type="PROSITE-ProRule" id="PRU00146"/>
    </source>
</evidence>
<evidence type="ECO:0000256" key="3">
    <source>
        <dbReference type="ARBA" id="ARBA00022833"/>
    </source>
</evidence>
<dbReference type="PROSITE" id="PS50994">
    <property type="entry name" value="INTEGRASE"/>
    <property type="match status" value="1"/>
</dbReference>
<accession>A0ABM1ZH21</accession>
<dbReference type="PROSITE" id="PS50016">
    <property type="entry name" value="ZF_PHD_2"/>
    <property type="match status" value="1"/>
</dbReference>
<proteinExistence type="predicted"/>
<evidence type="ECO:0008006" key="10">
    <source>
        <dbReference type="Google" id="ProtNLM"/>
    </source>
</evidence>
<dbReference type="Pfam" id="PF18701">
    <property type="entry name" value="DUF5641"/>
    <property type="match status" value="1"/>
</dbReference>
<name>A0ABM1ZH21_AEDAL</name>
<evidence type="ECO:0000259" key="7">
    <source>
        <dbReference type="PROSITE" id="PS50994"/>
    </source>
</evidence>
<dbReference type="Gene3D" id="3.30.420.10">
    <property type="entry name" value="Ribonuclease H-like superfamily/Ribonuclease H"/>
    <property type="match status" value="1"/>
</dbReference>
<dbReference type="Gene3D" id="3.10.10.10">
    <property type="entry name" value="HIV Type 1 Reverse Transcriptase, subunit A, domain 1"/>
    <property type="match status" value="1"/>
</dbReference>
<reference evidence="8" key="2">
    <citation type="submission" date="2025-05" db="UniProtKB">
        <authorList>
            <consortium name="EnsemblMetazoa"/>
        </authorList>
    </citation>
    <scope>IDENTIFICATION</scope>
    <source>
        <strain evidence="8">Foshan</strain>
    </source>
</reference>
<feature type="compositionally biased region" description="Pro residues" evidence="5">
    <location>
        <begin position="130"/>
        <end position="140"/>
    </location>
</feature>
<evidence type="ECO:0000313" key="8">
    <source>
        <dbReference type="EnsemblMetazoa" id="AALFPA23_018417.P27018"/>
    </source>
</evidence>
<dbReference type="InterPro" id="IPR013083">
    <property type="entry name" value="Znf_RING/FYVE/PHD"/>
</dbReference>
<dbReference type="Gene3D" id="3.30.40.10">
    <property type="entry name" value="Zinc/RING finger domain, C3HC4 (zinc finger)"/>
    <property type="match status" value="1"/>
</dbReference>
<dbReference type="SUPFAM" id="SSF57903">
    <property type="entry name" value="FYVE/PHD zinc finger"/>
    <property type="match status" value="1"/>
</dbReference>
<dbReference type="InterPro" id="IPR011011">
    <property type="entry name" value="Znf_FYVE_PHD"/>
</dbReference>
<dbReference type="SMART" id="SM00249">
    <property type="entry name" value="PHD"/>
    <property type="match status" value="1"/>
</dbReference>
<dbReference type="PANTHER" id="PTHR47331">
    <property type="entry name" value="PHD-TYPE DOMAIN-CONTAINING PROTEIN"/>
    <property type="match status" value="1"/>
</dbReference>
<dbReference type="InterPro" id="IPR040676">
    <property type="entry name" value="DUF5641"/>
</dbReference>
<feature type="region of interest" description="Disordered" evidence="5">
    <location>
        <begin position="86"/>
        <end position="142"/>
    </location>
</feature>
<dbReference type="SUPFAM" id="SSF56672">
    <property type="entry name" value="DNA/RNA polymerases"/>
    <property type="match status" value="1"/>
</dbReference>
<dbReference type="RefSeq" id="XP_062698861.1">
    <property type="nucleotide sequence ID" value="XM_062842877.1"/>
</dbReference>
<dbReference type="Pfam" id="PF05380">
    <property type="entry name" value="Peptidase_A17"/>
    <property type="match status" value="1"/>
</dbReference>
<dbReference type="InterPro" id="IPR036397">
    <property type="entry name" value="RNaseH_sf"/>
</dbReference>
<evidence type="ECO:0000259" key="6">
    <source>
        <dbReference type="PROSITE" id="PS50016"/>
    </source>
</evidence>
<dbReference type="SUPFAM" id="SSF53098">
    <property type="entry name" value="Ribonuclease H-like"/>
    <property type="match status" value="1"/>
</dbReference>
<feature type="region of interest" description="Disordered" evidence="5">
    <location>
        <begin position="2043"/>
        <end position="2073"/>
    </location>
</feature>
<keyword evidence="9" id="KW-1185">Reference proteome</keyword>
<feature type="region of interest" description="Disordered" evidence="5">
    <location>
        <begin position="655"/>
        <end position="679"/>
    </location>
</feature>
<protein>
    <recommendedName>
        <fullName evidence="10">Pro-Pol polyprotein</fullName>
    </recommendedName>
</protein>
<dbReference type="EnsemblMetazoa" id="AALFPA23_018417.R27018">
    <property type="protein sequence ID" value="AALFPA23_018417.P27018"/>
    <property type="gene ID" value="AALFPA23_018417"/>
</dbReference>
<feature type="compositionally biased region" description="Basic and acidic residues" evidence="5">
    <location>
        <begin position="2064"/>
        <end position="2073"/>
    </location>
</feature>
<organism evidence="8 9">
    <name type="scientific">Aedes albopictus</name>
    <name type="common">Asian tiger mosquito</name>
    <name type="synonym">Stegomyia albopicta</name>
    <dbReference type="NCBI Taxonomy" id="7160"/>
    <lineage>
        <taxon>Eukaryota</taxon>
        <taxon>Metazoa</taxon>
        <taxon>Ecdysozoa</taxon>
        <taxon>Arthropoda</taxon>
        <taxon>Hexapoda</taxon>
        <taxon>Insecta</taxon>
        <taxon>Pterygota</taxon>
        <taxon>Neoptera</taxon>
        <taxon>Endopterygota</taxon>
        <taxon>Diptera</taxon>
        <taxon>Nematocera</taxon>
        <taxon>Culicoidea</taxon>
        <taxon>Culicidae</taxon>
        <taxon>Culicinae</taxon>
        <taxon>Aedini</taxon>
        <taxon>Aedes</taxon>
        <taxon>Stegomyia</taxon>
    </lineage>
</organism>
<feature type="domain" description="Integrase catalytic" evidence="7">
    <location>
        <begin position="1699"/>
        <end position="1885"/>
    </location>
</feature>
<dbReference type="InterPro" id="IPR043128">
    <property type="entry name" value="Rev_trsase/Diguanyl_cyclase"/>
</dbReference>
<keyword evidence="3" id="KW-0862">Zinc</keyword>
<feature type="domain" description="PHD-type" evidence="6">
    <location>
        <begin position="17"/>
        <end position="65"/>
    </location>
</feature>
<evidence type="ECO:0000313" key="9">
    <source>
        <dbReference type="Proteomes" id="UP000069940"/>
    </source>
</evidence>
<evidence type="ECO:0000256" key="1">
    <source>
        <dbReference type="ARBA" id="ARBA00022723"/>
    </source>
</evidence>
<dbReference type="InterPro" id="IPR043502">
    <property type="entry name" value="DNA/RNA_pol_sf"/>
</dbReference>
<dbReference type="PANTHER" id="PTHR47331:SF1">
    <property type="entry name" value="GAG-LIKE PROTEIN"/>
    <property type="match status" value="1"/>
</dbReference>
<dbReference type="Pfam" id="PF00628">
    <property type="entry name" value="PHD"/>
    <property type="match status" value="1"/>
</dbReference>
<dbReference type="InterPro" id="IPR008042">
    <property type="entry name" value="Retrotrans_Pao"/>
</dbReference>
<evidence type="ECO:0000256" key="2">
    <source>
        <dbReference type="ARBA" id="ARBA00022771"/>
    </source>
</evidence>
<dbReference type="CDD" id="cd01644">
    <property type="entry name" value="RT_pepA17"/>
    <property type="match status" value="1"/>
</dbReference>
<dbReference type="InterPro" id="IPR001584">
    <property type="entry name" value="Integrase_cat-core"/>
</dbReference>
<dbReference type="InterPro" id="IPR019787">
    <property type="entry name" value="Znf_PHD-finger"/>
</dbReference>
<evidence type="ECO:0000256" key="5">
    <source>
        <dbReference type="SAM" id="MobiDB-lite"/>
    </source>
</evidence>
<dbReference type="InterPro" id="IPR005312">
    <property type="entry name" value="DUF1759"/>
</dbReference>
<reference evidence="9" key="1">
    <citation type="journal article" date="2015" name="Proc. Natl. Acad. Sci. U.S.A.">
        <title>Genome sequence of the Asian Tiger mosquito, Aedes albopictus, reveals insights into its biology, genetics, and evolution.</title>
        <authorList>
            <person name="Chen X.G."/>
            <person name="Jiang X."/>
            <person name="Gu J."/>
            <person name="Xu M."/>
            <person name="Wu Y."/>
            <person name="Deng Y."/>
            <person name="Zhang C."/>
            <person name="Bonizzoni M."/>
            <person name="Dermauw W."/>
            <person name="Vontas J."/>
            <person name="Armbruster P."/>
            <person name="Huang X."/>
            <person name="Yang Y."/>
            <person name="Zhang H."/>
            <person name="He W."/>
            <person name="Peng H."/>
            <person name="Liu Y."/>
            <person name="Wu K."/>
            <person name="Chen J."/>
            <person name="Lirakis M."/>
            <person name="Topalis P."/>
            <person name="Van Leeuwen T."/>
            <person name="Hall A.B."/>
            <person name="Jiang X."/>
            <person name="Thorpe C."/>
            <person name="Mueller R.L."/>
            <person name="Sun C."/>
            <person name="Waterhouse R.M."/>
            <person name="Yan G."/>
            <person name="Tu Z.J."/>
            <person name="Fang X."/>
            <person name="James A.A."/>
        </authorList>
    </citation>
    <scope>NUCLEOTIDE SEQUENCE [LARGE SCALE GENOMIC DNA]</scope>
    <source>
        <strain evidence="9">Foshan</strain>
    </source>
</reference>
<dbReference type="Pfam" id="PF03564">
    <property type="entry name" value="DUF1759"/>
    <property type="match status" value="1"/>
</dbReference>
<dbReference type="Proteomes" id="UP000069940">
    <property type="component" value="Unassembled WGS sequence"/>
</dbReference>
<dbReference type="InterPro" id="IPR019786">
    <property type="entry name" value="Zinc_finger_PHD-type_CS"/>
</dbReference>
<keyword evidence="1" id="KW-0479">Metal-binding</keyword>
<sequence length="2073" mass="233415">MPRKNRRRNQVPEDSIQQTCLLCNLPDDSEMVCCDKCKQWFHFNCVGVNEDVANRSWSCPDCAEARDPALQLPLSSTPPAVVTGELQSFRPPQSPFASPRVPIAPPTRVSPVPSPRTPTPRPRVSGVQMNPPPTPLPRTPRPQNQLPPVAEIPEVQIVDPEVADEVHLVNRLPVDLRIQFLEQQEAIEQRYLRRRFQLLLETPVNVNAPSGHEENVPVDRNIGFPPVFHSSPVCHNQLPPRSTFQNRIVSPFVPISQPQRPNYDQPSVSGVPTSQVDRQVNFSAFRSHPTDPTVHRPIASTLIPPQTDNHPSAPAISHPGDNHRTRNSAFAPLMGSLRPPAQDFFPSAFHDDPTVVGGTALLNKSQIAARHAVPKELPIFTGEPEEWPLFFASFENTTHLCGFTAEENMVRLQKCLKGKALEAVKCQLLHPSNLDQVIATLKMLFGRPEIIVHSLLQKINSLPAPKADRLGTLVDFALAVRNMVATVKACELEEHLCNLTLLHSLTERLPPMIRLNWATHRQSLQSVTLAEFSDWLYKLAEAASTVTMPQFAGAIDNKSRRGRKDDGFLNAHAEATPKVKQLDTNRACLICQGSCAAVEKCGRFLSFGLSARWDELREHKLCRSCLGNHRGPCKSAKPCGKSGCQYKHHRLLHNDAKDKPETSSSGSRGQAKGLQQAVAPVSRDVESCNTHRGGSKYALFQYIPIVLYNNGIELRTHAFLDSGSSLTLMEESLAKQLDLNGEKSPLCLRWTADTCRYEKDATIVSLNISGTYDGSSLHTLREVYTVKELKLPTQSLPTAELADKYSHLKGLPIEPYSNVQPKLLIGVSNARVMHILDDREGKLDEPVAVKTRLGWTVYGTYASVKDSIPRLPHSFHICSHFHGTDDSLHEAVKNYFALDSLGISAPQNQLLSKEDERALAMLREVTTFQDGRYQAGLLWKYDDVRLPNNRSMALRRHRCLTKRMEREPQLAKTLRAKMQDYEQKGYIRKLTPEESRATGDRTWYLPIFPVFNPNKPGKIRIVFDAAASLGDVSLNSVLMKGPDQLNALPPVLYKFRERLIGLGGDVAEMFHQIRMRPSDEHSQRILWCDSEDLTEPCDYVMQVVTFGATCSPSTALYVLNENASRFEEKYPVAVDAICRRHYVDDMLTSVDTEEEAIQLAKEVRYIHHEGGFHMRNWVSNSSAVLEALGENPKSEKSMEMNTELAMEKVLGMWWSTTSDVFSYKLCTDRNRELLSGAKHPTKRDVLRTLMAIYDPLGLIAHYLMYLKVLLQEIWRAKTGWDDPIEEKHLEKWLTWLRILPELESVKIPRCYFRHVAGIDNATVELHTFVDASESGFAAVSYFRFEVDGYVECALIGSKTRVAPLKFVSIPRLELQAAVIGTRLAQSVAEGHSIKIDRRCFWTDARDVMCWLQSDHRRYSQFVAFRVGEILEATDITEWRWLGTKHNVADDGTKWKCRPDLKPTSRWFTGPSFLWNPKSEWPSSTLNSDETTNELRASFLYHMEGTVRTILQAENYSSWQRLLRVTAFVHRFIGNIKRKQKKESMILGPLTQDELSAAESFQFRQAQADVYGEQLAAISSKKRLKKTDSLFKLNPFLDDRGVMRIHSRLGECDFVDESERNPIVLPRDHPTTRLIVANVHQRYQHQCHETCVNEVRREFYIPRVRRVCEQVRRSCQQCKISSARPEPPAMGSLPKARVAAFVRPFSYVGVDFFGPFLVLIGRRHEKRWGVIVTCLSTRAIHLELAASLNTSSCIMALRNCFARRGTPVEIRSDRGTNFVGADKELTAAVTALDQNKLMTEFNSPTTSWVFNPPASPHMGGCWERLIRSVKKVLAIIKPQRVPTEEVLRSYLIQVEHIVNSRPLTHVPVDDCSSPALTPNHFLLGSSNGSKPLVPYTDCPTALQLSWKSSEALANRFWQRWVTEYLPTITRRTKWFYPVKPIAVGDVVVVADPDLARNHWPKGRVVSVKTSADGQVRSAVVQTASGFYDRPATKLAVLDIGANGSEPDQSPTTGGDCCVHRMCAAAPVQTYTTLIADLPTEHLVRQREGGSDSDTQFDSGILTSPQERKTCKSLG</sequence>
<dbReference type="GeneID" id="115271091"/>
<feature type="compositionally biased region" description="Polar residues" evidence="5">
    <location>
        <begin position="2050"/>
        <end position="2063"/>
    </location>
</feature>